<keyword evidence="2 3" id="KW-0238">DNA-binding</keyword>
<reference evidence="5 6" key="1">
    <citation type="journal article" date="2015" name="BMC Genomics">
        <title>Genome mining reveals unlocked bioactive potential of marine Gram-negative bacteria.</title>
        <authorList>
            <person name="Machado H."/>
            <person name="Sonnenschein E.C."/>
            <person name="Melchiorsen J."/>
            <person name="Gram L."/>
        </authorList>
    </citation>
    <scope>NUCLEOTIDE SEQUENCE [LARGE SCALE GENOMIC DNA]</scope>
    <source>
        <strain evidence="5 6">S2757</strain>
    </source>
</reference>
<sequence>MTSRPIVEVDPKSLPSVYSPQATVIKGVRSDGIHFKVDIGSVCYLEREIDSDSHMSGKHYISCSVNTKSLSPERVEWLRNYLYTVLNKGWRDETLRTHLYNLRYFFNFCDFNGGGKPITLDGLVSEYQRYQVILDQRGNMNGECSLKPSTILTRLNTVRSFIQWAFQLSNYAILTYIPKQRSRQSNSVDEGRAVSLRDGQEYLRACANYFNQFSDAILDNNYPIPISHPLDEREHLYCNGRL</sequence>
<keyword evidence="6" id="KW-1185">Reference proteome</keyword>
<dbReference type="GO" id="GO:0003677">
    <property type="term" value="F:DNA binding"/>
    <property type="evidence" value="ECO:0007669"/>
    <property type="project" value="UniProtKB-UniRule"/>
</dbReference>
<evidence type="ECO:0000313" key="6">
    <source>
        <dbReference type="Proteomes" id="UP000033673"/>
    </source>
</evidence>
<dbReference type="Gene3D" id="1.10.150.130">
    <property type="match status" value="1"/>
</dbReference>
<dbReference type="STRING" id="579748.TW81_07120"/>
<dbReference type="GO" id="GO:0015074">
    <property type="term" value="P:DNA integration"/>
    <property type="evidence" value="ECO:0007669"/>
    <property type="project" value="UniProtKB-KW"/>
</dbReference>
<name>A0A0F4NLQ2_9VIBR</name>
<dbReference type="InterPro" id="IPR010998">
    <property type="entry name" value="Integrase_recombinase_N"/>
</dbReference>
<dbReference type="Proteomes" id="UP000033673">
    <property type="component" value="Unassembled WGS sequence"/>
</dbReference>
<dbReference type="InterPro" id="IPR044068">
    <property type="entry name" value="CB"/>
</dbReference>
<evidence type="ECO:0000313" key="5">
    <source>
        <dbReference type="EMBL" id="KJY83799.1"/>
    </source>
</evidence>
<dbReference type="PROSITE" id="PS51900">
    <property type="entry name" value="CB"/>
    <property type="match status" value="1"/>
</dbReference>
<dbReference type="RefSeq" id="WP_045955023.1">
    <property type="nucleotide sequence ID" value="NZ_JXXV01000013.1"/>
</dbReference>
<organism evidence="5 6">
    <name type="scientific">Vibrio galatheae</name>
    <dbReference type="NCBI Taxonomy" id="579748"/>
    <lineage>
        <taxon>Bacteria</taxon>
        <taxon>Pseudomonadati</taxon>
        <taxon>Pseudomonadota</taxon>
        <taxon>Gammaproteobacteria</taxon>
        <taxon>Vibrionales</taxon>
        <taxon>Vibrionaceae</taxon>
        <taxon>Vibrio</taxon>
    </lineage>
</organism>
<gene>
    <name evidence="5" type="ORF">TW81_07120</name>
</gene>
<evidence type="ECO:0000256" key="1">
    <source>
        <dbReference type="ARBA" id="ARBA00022908"/>
    </source>
</evidence>
<evidence type="ECO:0000256" key="3">
    <source>
        <dbReference type="PROSITE-ProRule" id="PRU01248"/>
    </source>
</evidence>
<feature type="non-terminal residue" evidence="5">
    <location>
        <position position="242"/>
    </location>
</feature>
<comment type="caution">
    <text evidence="5">The sequence shown here is derived from an EMBL/GenBank/DDBJ whole genome shotgun (WGS) entry which is preliminary data.</text>
</comment>
<evidence type="ECO:0000259" key="4">
    <source>
        <dbReference type="PROSITE" id="PS51900"/>
    </source>
</evidence>
<dbReference type="EMBL" id="JXXV01000013">
    <property type="protein sequence ID" value="KJY83799.1"/>
    <property type="molecule type" value="Genomic_DNA"/>
</dbReference>
<dbReference type="AlphaFoldDB" id="A0A0F4NLQ2"/>
<accession>A0A0F4NLQ2</accession>
<feature type="domain" description="Core-binding (CB)" evidence="4">
    <location>
        <begin position="72"/>
        <end position="166"/>
    </location>
</feature>
<proteinExistence type="predicted"/>
<protein>
    <recommendedName>
        <fullName evidence="4">Core-binding (CB) domain-containing protein</fullName>
    </recommendedName>
</protein>
<keyword evidence="1" id="KW-0229">DNA integration</keyword>
<evidence type="ECO:0000256" key="2">
    <source>
        <dbReference type="ARBA" id="ARBA00023125"/>
    </source>
</evidence>